<dbReference type="GO" id="GO:0006352">
    <property type="term" value="P:DNA-templated transcription initiation"/>
    <property type="evidence" value="ECO:0007669"/>
    <property type="project" value="InterPro"/>
</dbReference>
<dbReference type="InterPro" id="IPR013325">
    <property type="entry name" value="RNA_pol_sigma_r2"/>
</dbReference>
<dbReference type="InterPro" id="IPR013324">
    <property type="entry name" value="RNA_pol_sigma_r3/r4-like"/>
</dbReference>
<keyword evidence="10" id="KW-1185">Reference proteome</keyword>
<reference evidence="9 10" key="1">
    <citation type="submission" date="2020-08" db="EMBL/GenBank/DDBJ databases">
        <title>Sequencing the genomes of 1000 actinobacteria strains.</title>
        <authorList>
            <person name="Klenk H.-P."/>
        </authorList>
    </citation>
    <scope>NUCLEOTIDE SEQUENCE [LARGE SCALE GENOMIC DNA]</scope>
    <source>
        <strain evidence="9 10">DSM 45362</strain>
    </source>
</reference>
<evidence type="ECO:0000259" key="7">
    <source>
        <dbReference type="Pfam" id="PF04542"/>
    </source>
</evidence>
<dbReference type="Proteomes" id="UP000587527">
    <property type="component" value="Unassembled WGS sequence"/>
</dbReference>
<dbReference type="Gene3D" id="1.10.10.10">
    <property type="entry name" value="Winged helix-like DNA-binding domain superfamily/Winged helix DNA-binding domain"/>
    <property type="match status" value="1"/>
</dbReference>
<dbReference type="EMBL" id="JACHMN010000001">
    <property type="protein sequence ID" value="MBB5867192.1"/>
    <property type="molecule type" value="Genomic_DNA"/>
</dbReference>
<evidence type="ECO:0000256" key="6">
    <source>
        <dbReference type="SAM" id="MobiDB-lite"/>
    </source>
</evidence>
<evidence type="ECO:0000256" key="5">
    <source>
        <dbReference type="ARBA" id="ARBA00023163"/>
    </source>
</evidence>
<dbReference type="PANTHER" id="PTHR43133">
    <property type="entry name" value="RNA POLYMERASE ECF-TYPE SIGMA FACTO"/>
    <property type="match status" value="1"/>
</dbReference>
<dbReference type="InterPro" id="IPR014284">
    <property type="entry name" value="RNA_pol_sigma-70_dom"/>
</dbReference>
<feature type="region of interest" description="Disordered" evidence="6">
    <location>
        <begin position="168"/>
        <end position="188"/>
    </location>
</feature>
<dbReference type="Gene3D" id="1.10.1740.10">
    <property type="match status" value="1"/>
</dbReference>
<dbReference type="InterPro" id="IPR013249">
    <property type="entry name" value="RNA_pol_sigma70_r4_t2"/>
</dbReference>
<evidence type="ECO:0000256" key="3">
    <source>
        <dbReference type="ARBA" id="ARBA00023082"/>
    </source>
</evidence>
<sequence>MTSDGPRSEAWHDALTDKYRDEVLRMLVRNLGGYPEEARDLTAHTFETAWRRRDHVPDDPRAWLMRTARNFLRNHLRANHRRPLDLVEPDVMNTPGWLVTEDISDTISTLVDVKRALLLLEREEQVLLWARYVDDATTAELASSLGISQNAVHQRLVRARTNLRRLVERNPGAAERGPGVDARGSLQR</sequence>
<evidence type="ECO:0000256" key="1">
    <source>
        <dbReference type="ARBA" id="ARBA00010641"/>
    </source>
</evidence>
<dbReference type="Pfam" id="PF08281">
    <property type="entry name" value="Sigma70_r4_2"/>
    <property type="match status" value="1"/>
</dbReference>
<evidence type="ECO:0000259" key="8">
    <source>
        <dbReference type="Pfam" id="PF08281"/>
    </source>
</evidence>
<dbReference type="InterPro" id="IPR036388">
    <property type="entry name" value="WH-like_DNA-bd_sf"/>
</dbReference>
<accession>A0A841BKA7</accession>
<dbReference type="CDD" id="cd06171">
    <property type="entry name" value="Sigma70_r4"/>
    <property type="match status" value="1"/>
</dbReference>
<keyword evidence="5" id="KW-0804">Transcription</keyword>
<dbReference type="InterPro" id="IPR007627">
    <property type="entry name" value="RNA_pol_sigma70_r2"/>
</dbReference>
<dbReference type="GO" id="GO:0016987">
    <property type="term" value="F:sigma factor activity"/>
    <property type="evidence" value="ECO:0007669"/>
    <property type="project" value="UniProtKB-KW"/>
</dbReference>
<keyword evidence="2" id="KW-0805">Transcription regulation</keyword>
<dbReference type="Pfam" id="PF04542">
    <property type="entry name" value="Sigma70_r2"/>
    <property type="match status" value="1"/>
</dbReference>
<dbReference type="SUPFAM" id="SSF88946">
    <property type="entry name" value="Sigma2 domain of RNA polymerase sigma factors"/>
    <property type="match status" value="1"/>
</dbReference>
<evidence type="ECO:0000313" key="10">
    <source>
        <dbReference type="Proteomes" id="UP000587527"/>
    </source>
</evidence>
<dbReference type="InterPro" id="IPR039425">
    <property type="entry name" value="RNA_pol_sigma-70-like"/>
</dbReference>
<dbReference type="AlphaFoldDB" id="A0A841BKA7"/>
<dbReference type="PANTHER" id="PTHR43133:SF8">
    <property type="entry name" value="RNA POLYMERASE SIGMA FACTOR HI_1459-RELATED"/>
    <property type="match status" value="1"/>
</dbReference>
<evidence type="ECO:0000313" key="9">
    <source>
        <dbReference type="EMBL" id="MBB5867192.1"/>
    </source>
</evidence>
<feature type="domain" description="RNA polymerase sigma factor 70 region 4 type 2" evidence="8">
    <location>
        <begin position="112"/>
        <end position="163"/>
    </location>
</feature>
<protein>
    <submittedName>
        <fullName evidence="9">RNA polymerase sigma-70 factor (ECF subfamily)</fullName>
    </submittedName>
</protein>
<feature type="domain" description="RNA polymerase sigma-70 region 2" evidence="7">
    <location>
        <begin position="19"/>
        <end position="81"/>
    </location>
</feature>
<name>A0A841BKA7_9ACTN</name>
<dbReference type="NCBIfam" id="TIGR02937">
    <property type="entry name" value="sigma70-ECF"/>
    <property type="match status" value="1"/>
</dbReference>
<keyword evidence="4" id="KW-0238">DNA-binding</keyword>
<gene>
    <name evidence="9" type="ORF">F4553_000571</name>
</gene>
<evidence type="ECO:0000256" key="4">
    <source>
        <dbReference type="ARBA" id="ARBA00023125"/>
    </source>
</evidence>
<dbReference type="GO" id="GO:0003677">
    <property type="term" value="F:DNA binding"/>
    <property type="evidence" value="ECO:0007669"/>
    <property type="project" value="UniProtKB-KW"/>
</dbReference>
<comment type="caution">
    <text evidence="9">The sequence shown here is derived from an EMBL/GenBank/DDBJ whole genome shotgun (WGS) entry which is preliminary data.</text>
</comment>
<keyword evidence="3" id="KW-0731">Sigma factor</keyword>
<comment type="similarity">
    <text evidence="1">Belongs to the sigma-70 factor family. ECF subfamily.</text>
</comment>
<dbReference type="SUPFAM" id="SSF88659">
    <property type="entry name" value="Sigma3 and sigma4 domains of RNA polymerase sigma factors"/>
    <property type="match status" value="1"/>
</dbReference>
<organism evidence="9 10">
    <name type="scientific">Allocatelliglobosispora scoriae</name>
    <dbReference type="NCBI Taxonomy" id="643052"/>
    <lineage>
        <taxon>Bacteria</taxon>
        <taxon>Bacillati</taxon>
        <taxon>Actinomycetota</taxon>
        <taxon>Actinomycetes</taxon>
        <taxon>Micromonosporales</taxon>
        <taxon>Micromonosporaceae</taxon>
        <taxon>Allocatelliglobosispora</taxon>
    </lineage>
</organism>
<evidence type="ECO:0000256" key="2">
    <source>
        <dbReference type="ARBA" id="ARBA00023015"/>
    </source>
</evidence>
<dbReference type="RefSeq" id="WP_184831633.1">
    <property type="nucleotide sequence ID" value="NZ_JACHMN010000001.1"/>
</dbReference>
<proteinExistence type="inferred from homology"/>